<dbReference type="NCBIfam" id="TIGR00116">
    <property type="entry name" value="tsf"/>
    <property type="match status" value="1"/>
</dbReference>
<dbReference type="InterPro" id="IPR018101">
    <property type="entry name" value="Transl_elong_Ts_CS"/>
</dbReference>
<dbReference type="InterPro" id="IPR014039">
    <property type="entry name" value="Transl_elong_EFTs/EF1B_dimer"/>
</dbReference>
<evidence type="ECO:0000256" key="9">
    <source>
        <dbReference type="RuleBase" id="RU000643"/>
    </source>
</evidence>
<reference evidence="11 12" key="1">
    <citation type="submission" date="2019-02" db="EMBL/GenBank/DDBJ databases">
        <authorList>
            <person name="Manzano-Marin A."/>
            <person name="Manzano-Marin A."/>
        </authorList>
    </citation>
    <scope>NUCLEOTIDE SEQUENCE [LARGE SCALE GENOMIC DNA]</scope>
    <source>
        <strain evidence="11 12">ErCicuneomaculata</strain>
    </source>
</reference>
<keyword evidence="4 7" id="KW-0963">Cytoplasm</keyword>
<dbReference type="InterPro" id="IPR009060">
    <property type="entry name" value="UBA-like_sf"/>
</dbReference>
<comment type="subcellular location">
    <subcellularLocation>
        <location evidence="1 7 9">Cytoplasm</location>
    </subcellularLocation>
</comment>
<dbReference type="Proteomes" id="UP000294412">
    <property type="component" value="Chromosome"/>
</dbReference>
<dbReference type="InterPro" id="IPR036402">
    <property type="entry name" value="EF-Ts_dimer_sf"/>
</dbReference>
<evidence type="ECO:0000256" key="6">
    <source>
        <dbReference type="ARBA" id="ARBA00022917"/>
    </source>
</evidence>
<dbReference type="RefSeq" id="WP_157993419.1">
    <property type="nucleotide sequence ID" value="NZ_LR217703.1"/>
</dbReference>
<dbReference type="Gene3D" id="1.10.286.20">
    <property type="match status" value="1"/>
</dbReference>
<evidence type="ECO:0000256" key="5">
    <source>
        <dbReference type="ARBA" id="ARBA00022768"/>
    </source>
</evidence>
<keyword evidence="6 7" id="KW-0648">Protein biosynthesis</keyword>
<dbReference type="EMBL" id="LR217703">
    <property type="protein sequence ID" value="VFP79636.1"/>
    <property type="molecule type" value="Genomic_DNA"/>
</dbReference>
<evidence type="ECO:0000256" key="7">
    <source>
        <dbReference type="HAMAP-Rule" id="MF_00050"/>
    </source>
</evidence>
<evidence type="ECO:0000256" key="8">
    <source>
        <dbReference type="RuleBase" id="RU000642"/>
    </source>
</evidence>
<comment type="function">
    <text evidence="7 8">Associates with the EF-Tu.GDP complex and induces the exchange of GDP to GTP. It remains bound to the aminoacyl-tRNA.EF-Tu.GTP complex up to the GTP hydrolysis stage on the ribosome.</text>
</comment>
<feature type="domain" description="Translation elongation factor EFTs/EF1B dimerisation" evidence="10">
    <location>
        <begin position="71"/>
        <end position="263"/>
    </location>
</feature>
<proteinExistence type="inferred from homology"/>
<dbReference type="PROSITE" id="PS01126">
    <property type="entry name" value="EF_TS_1"/>
    <property type="match status" value="1"/>
</dbReference>
<dbReference type="AlphaFoldDB" id="A0A451D205"/>
<dbReference type="PROSITE" id="PS01127">
    <property type="entry name" value="EF_TS_2"/>
    <property type="match status" value="1"/>
</dbReference>
<dbReference type="InterPro" id="IPR001816">
    <property type="entry name" value="Transl_elong_EFTs/EF1B"/>
</dbReference>
<keyword evidence="5 7" id="KW-0251">Elongation factor</keyword>
<evidence type="ECO:0000256" key="4">
    <source>
        <dbReference type="ARBA" id="ARBA00022490"/>
    </source>
</evidence>
<evidence type="ECO:0000256" key="1">
    <source>
        <dbReference type="ARBA" id="ARBA00004496"/>
    </source>
</evidence>
<dbReference type="HAMAP" id="MF_00050">
    <property type="entry name" value="EF_Ts"/>
    <property type="match status" value="1"/>
</dbReference>
<protein>
    <recommendedName>
        <fullName evidence="3 7">Elongation factor Ts</fullName>
        <shortName evidence="7">EF-Ts</shortName>
    </recommendedName>
</protein>
<comment type="similarity">
    <text evidence="2 7 8">Belongs to the EF-Ts family.</text>
</comment>
<accession>A0A451D205</accession>
<evidence type="ECO:0000256" key="3">
    <source>
        <dbReference type="ARBA" id="ARBA00016956"/>
    </source>
</evidence>
<dbReference type="SUPFAM" id="SSF46934">
    <property type="entry name" value="UBA-like"/>
    <property type="match status" value="1"/>
</dbReference>
<evidence type="ECO:0000256" key="2">
    <source>
        <dbReference type="ARBA" id="ARBA00005532"/>
    </source>
</evidence>
<dbReference type="PANTHER" id="PTHR11741">
    <property type="entry name" value="ELONGATION FACTOR TS"/>
    <property type="match status" value="1"/>
</dbReference>
<dbReference type="PANTHER" id="PTHR11741:SF0">
    <property type="entry name" value="ELONGATION FACTOR TS, MITOCHONDRIAL"/>
    <property type="match status" value="1"/>
</dbReference>
<evidence type="ECO:0000259" key="10">
    <source>
        <dbReference type="Pfam" id="PF00889"/>
    </source>
</evidence>
<dbReference type="CDD" id="cd14275">
    <property type="entry name" value="UBA_EF-Ts"/>
    <property type="match status" value="1"/>
</dbReference>
<gene>
    <name evidence="7 11" type="primary">tsf</name>
    <name evidence="11" type="ORF">ERCICUMA2628_187</name>
</gene>
<evidence type="ECO:0000313" key="12">
    <source>
        <dbReference type="Proteomes" id="UP000294412"/>
    </source>
</evidence>
<dbReference type="Gene3D" id="3.30.479.20">
    <property type="entry name" value="Elongation factor Ts, dimerisation domain"/>
    <property type="match status" value="2"/>
</dbReference>
<sequence>MDNITAALIKDLRERTGSGIMDCKKALSQANGNIDLAIKNMRKLGMIKAAKKSSHIATEGVIRSKIQDNYGVILEINCQTDFVAKNSDFQLFADKILNFAVLNKINDVLILESQFSEERIKLISYFGENINIRRISSLEGVCLDQYIHCERIGVLISMNTSDIKFIRQIAMHIAASKPEYIQPEDVPTEVMEQEYQLQLEISMQSGKSRDIIDKIVQGRMQKFMKENSLIGQPFIFNPEKTVGQFLKEIRSTVVNFIRLEVGEGIIK</sequence>
<dbReference type="SUPFAM" id="SSF54713">
    <property type="entry name" value="Elongation factor Ts (EF-Ts), dimerisation domain"/>
    <property type="match status" value="1"/>
</dbReference>
<dbReference type="GO" id="GO:0005737">
    <property type="term" value="C:cytoplasm"/>
    <property type="evidence" value="ECO:0007669"/>
    <property type="project" value="UniProtKB-SubCell"/>
</dbReference>
<dbReference type="FunFam" id="1.10.286.20:FF:000001">
    <property type="entry name" value="Elongation factor Ts"/>
    <property type="match status" value="1"/>
</dbReference>
<feature type="region of interest" description="Involved in Mg(2+) ion dislocation from EF-Tu" evidence="7">
    <location>
        <begin position="80"/>
        <end position="83"/>
    </location>
</feature>
<organism evidence="11 12">
    <name type="scientific">Candidatus Erwinia haradaeae</name>
    <dbReference type="NCBI Taxonomy" id="1922217"/>
    <lineage>
        <taxon>Bacteria</taxon>
        <taxon>Pseudomonadati</taxon>
        <taxon>Pseudomonadota</taxon>
        <taxon>Gammaproteobacteria</taxon>
        <taxon>Enterobacterales</taxon>
        <taxon>Erwiniaceae</taxon>
        <taxon>Erwinia</taxon>
    </lineage>
</organism>
<name>A0A451D205_9GAMM</name>
<dbReference type="Gene3D" id="1.10.8.10">
    <property type="entry name" value="DNA helicase RuvA subunit, C-terminal domain"/>
    <property type="match status" value="1"/>
</dbReference>
<dbReference type="OrthoDB" id="9808348at2"/>
<dbReference type="FunFam" id="1.10.8.10:FF:000001">
    <property type="entry name" value="Elongation factor Ts"/>
    <property type="match status" value="1"/>
</dbReference>
<evidence type="ECO:0000313" key="11">
    <source>
        <dbReference type="EMBL" id="VFP79636.1"/>
    </source>
</evidence>
<dbReference type="Pfam" id="PF00889">
    <property type="entry name" value="EF_TS"/>
    <property type="match status" value="1"/>
</dbReference>
<dbReference type="GO" id="GO:0003746">
    <property type="term" value="F:translation elongation factor activity"/>
    <property type="evidence" value="ECO:0007669"/>
    <property type="project" value="UniProtKB-UniRule"/>
</dbReference>
<dbReference type="FunFam" id="3.30.479.20:FF:000001">
    <property type="entry name" value="Elongation factor Ts"/>
    <property type="match status" value="1"/>
</dbReference>